<dbReference type="Proteomes" id="UP001207468">
    <property type="component" value="Unassembled WGS sequence"/>
</dbReference>
<name>A0ACC0U617_9AGAM</name>
<protein>
    <submittedName>
        <fullName evidence="1">Uncharacterized protein</fullName>
    </submittedName>
</protein>
<gene>
    <name evidence="1" type="ORF">F5148DRAFT_1211942</name>
</gene>
<proteinExistence type="predicted"/>
<sequence length="488" mass="51619">MTNTTPSNSDSSSSGYVIPSEVGWQFVPQYYTHVNKSPHRLHCFYNKTSTFIHGTEGEDGTPCFGQQEIHNKITSIGFEDCKVFIHSVDAQSSTNGGIIIQVIGEMSNRGEPWRKFVQTFFLAEQPNGYFVLNDIFRFLKDENVEESDEGEPEQAHNEAEPSTPPLNEEVAPTASPVYPDPAPLPADIPAAEPAQTASLAPSTAPTEEGSYEPPSPEPHTNGHVQTEQEASVAPAEKSPTSECEPSLAAEAPAPAASPAPPPAPSPAPSQPPAPAAHHHPAPAPPPAAPKTWANLAATNPKKWGSAVAQESRGTSEAPAASSSSPGSGTQTPVSHHAPGTRPQQQPREPHPLYVAANNVSNALCFVKSVQENVSEAALRNTLTNRFGPIKDLDLVRNKACAFLEFSTVEAARRAIIASLPTSQGGEGGIRIDVGDGQNMRITVETRKERGERPVSRPRGGAPVNGDMRGGGFRGRGGGPGRGRGLGPK</sequence>
<keyword evidence="2" id="KW-1185">Reference proteome</keyword>
<evidence type="ECO:0000313" key="1">
    <source>
        <dbReference type="EMBL" id="KAI9463013.1"/>
    </source>
</evidence>
<comment type="caution">
    <text evidence="1">The sequence shown here is derived from an EMBL/GenBank/DDBJ whole genome shotgun (WGS) entry which is preliminary data.</text>
</comment>
<dbReference type="EMBL" id="JAGFNK010000162">
    <property type="protein sequence ID" value="KAI9463013.1"/>
    <property type="molecule type" value="Genomic_DNA"/>
</dbReference>
<accession>A0ACC0U617</accession>
<organism evidence="1 2">
    <name type="scientific">Russula earlei</name>
    <dbReference type="NCBI Taxonomy" id="71964"/>
    <lineage>
        <taxon>Eukaryota</taxon>
        <taxon>Fungi</taxon>
        <taxon>Dikarya</taxon>
        <taxon>Basidiomycota</taxon>
        <taxon>Agaricomycotina</taxon>
        <taxon>Agaricomycetes</taxon>
        <taxon>Russulales</taxon>
        <taxon>Russulaceae</taxon>
        <taxon>Russula</taxon>
    </lineage>
</organism>
<reference evidence="1" key="1">
    <citation type="submission" date="2021-03" db="EMBL/GenBank/DDBJ databases">
        <title>Evolutionary priming and transition to the ectomycorrhizal habit in an iconic lineage of mushroom-forming fungi: is preadaptation a requirement?</title>
        <authorList>
            <consortium name="DOE Joint Genome Institute"/>
            <person name="Looney B.P."/>
            <person name="Miyauchi S."/>
            <person name="Morin E."/>
            <person name="Drula E."/>
            <person name="Courty P.E."/>
            <person name="Chicoki N."/>
            <person name="Fauchery L."/>
            <person name="Kohler A."/>
            <person name="Kuo A."/>
            <person name="LaButti K."/>
            <person name="Pangilinan J."/>
            <person name="Lipzen A."/>
            <person name="Riley R."/>
            <person name="Andreopoulos W."/>
            <person name="He G."/>
            <person name="Johnson J."/>
            <person name="Barry K.W."/>
            <person name="Grigoriev I.V."/>
            <person name="Nagy L."/>
            <person name="Hibbett D."/>
            <person name="Henrissat B."/>
            <person name="Matheny P.B."/>
            <person name="Labbe J."/>
            <person name="Martin A.F."/>
        </authorList>
    </citation>
    <scope>NUCLEOTIDE SEQUENCE</scope>
    <source>
        <strain evidence="1">BPL698</strain>
    </source>
</reference>
<evidence type="ECO:0000313" key="2">
    <source>
        <dbReference type="Proteomes" id="UP001207468"/>
    </source>
</evidence>